<dbReference type="AlphaFoldDB" id="A0A391PKA9"/>
<dbReference type="RefSeq" id="WP_117602997.1">
    <property type="nucleotide sequence ID" value="NZ_BHGK01000001.1"/>
</dbReference>
<keyword evidence="1" id="KW-0472">Membrane</keyword>
<comment type="caution">
    <text evidence="3">The sequence shown here is derived from an EMBL/GenBank/DDBJ whole genome shotgun (WGS) entry which is preliminary data.</text>
</comment>
<keyword evidence="1" id="KW-0812">Transmembrane</keyword>
<proteinExistence type="predicted"/>
<evidence type="ECO:0000313" key="4">
    <source>
        <dbReference type="Proteomes" id="UP000265643"/>
    </source>
</evidence>
<dbReference type="GO" id="GO:0005886">
    <property type="term" value="C:plasma membrane"/>
    <property type="evidence" value="ECO:0007669"/>
    <property type="project" value="TreeGrafter"/>
</dbReference>
<organism evidence="3 4">
    <name type="scientific">Mediterraneibacter butyricigenes</name>
    <dbReference type="NCBI Taxonomy" id="2316025"/>
    <lineage>
        <taxon>Bacteria</taxon>
        <taxon>Bacillati</taxon>
        <taxon>Bacillota</taxon>
        <taxon>Clostridia</taxon>
        <taxon>Lachnospirales</taxon>
        <taxon>Lachnospiraceae</taxon>
        <taxon>Mediterraneibacter</taxon>
    </lineage>
</organism>
<dbReference type="EMBL" id="BHGK01000001">
    <property type="protein sequence ID" value="GCA67232.1"/>
    <property type="molecule type" value="Genomic_DNA"/>
</dbReference>
<dbReference type="InterPro" id="IPR011642">
    <property type="entry name" value="Gate_dom"/>
</dbReference>
<dbReference type="PANTHER" id="PTHR35793">
    <property type="entry name" value="INNER MEMBRANE PROTEIN YJIG"/>
    <property type="match status" value="1"/>
</dbReference>
<feature type="transmembrane region" description="Helical" evidence="1">
    <location>
        <begin position="153"/>
        <end position="175"/>
    </location>
</feature>
<dbReference type="PANTHER" id="PTHR35793:SF2">
    <property type="entry name" value="INNER MEMBRANE PROTEIN YJIG"/>
    <property type="match status" value="1"/>
</dbReference>
<feature type="domain" description="Nucleoside transporter/FeoB GTPase Gate" evidence="2">
    <location>
        <begin position="46"/>
        <end position="146"/>
    </location>
</feature>
<dbReference type="InterPro" id="IPR052549">
    <property type="entry name" value="SpmB"/>
</dbReference>
<gene>
    <name evidence="3" type="primary">spmB</name>
    <name evidence="3" type="ORF">KGMB01110_16680</name>
</gene>
<feature type="transmembrane region" description="Helical" evidence="1">
    <location>
        <begin position="45"/>
        <end position="64"/>
    </location>
</feature>
<dbReference type="Pfam" id="PF07670">
    <property type="entry name" value="Gate"/>
    <property type="match status" value="1"/>
</dbReference>
<keyword evidence="1" id="KW-1133">Transmembrane helix</keyword>
<feature type="transmembrane region" description="Helical" evidence="1">
    <location>
        <begin position="6"/>
        <end position="25"/>
    </location>
</feature>
<sequence>MQIFLYISDFIVPFMILSIIVYGMLQGVEEYDCFIKGAKKGIRTVVEIMPTLIGLMVAVGILRASGFLDMVAGMIGKVTGRFGFPGELVPLTLVKMFSSSAATGLLTDLYKNYGTDSYIGLCASISMACTETIFYTMSVYFMTAKIKKTRYTLPGALIATLAGLLASVLLAGMMANGGA</sequence>
<dbReference type="Proteomes" id="UP000265643">
    <property type="component" value="Unassembled WGS sequence"/>
</dbReference>
<accession>A0A391PKA9</accession>
<feature type="transmembrane region" description="Helical" evidence="1">
    <location>
        <begin position="118"/>
        <end position="141"/>
    </location>
</feature>
<protein>
    <submittedName>
        <fullName evidence="3">Spore maturation protein</fullName>
    </submittedName>
</protein>
<evidence type="ECO:0000259" key="2">
    <source>
        <dbReference type="Pfam" id="PF07670"/>
    </source>
</evidence>
<evidence type="ECO:0000313" key="3">
    <source>
        <dbReference type="EMBL" id="GCA67232.1"/>
    </source>
</evidence>
<evidence type="ECO:0000256" key="1">
    <source>
        <dbReference type="SAM" id="Phobius"/>
    </source>
</evidence>
<name>A0A391PKA9_9FIRM</name>
<reference evidence="4" key="1">
    <citation type="submission" date="2018-09" db="EMBL/GenBank/DDBJ databases">
        <title>Draft Genome Sequence of Mediterraneibacter sp. KCTC 15684.</title>
        <authorList>
            <person name="Kim J.S."/>
            <person name="Han K.I."/>
            <person name="Suh M.K."/>
            <person name="Lee K.C."/>
            <person name="Eom M.K."/>
            <person name="Lee J.H."/>
            <person name="Park S.H."/>
            <person name="Kang S.W."/>
            <person name="Park J.E."/>
            <person name="Oh B.S."/>
            <person name="Yu S.Y."/>
            <person name="Choi S.H."/>
            <person name="Lee D.H."/>
            <person name="Yoon H."/>
            <person name="Kim B."/>
            <person name="Yang S.J."/>
            <person name="Lee J.S."/>
        </authorList>
    </citation>
    <scope>NUCLEOTIDE SEQUENCE [LARGE SCALE GENOMIC DNA]</scope>
    <source>
        <strain evidence="4">KCTC 15684</strain>
    </source>
</reference>
<keyword evidence="4" id="KW-1185">Reference proteome</keyword>